<dbReference type="STRING" id="416450.A0A1V6QGT9"/>
<dbReference type="InterPro" id="IPR021006">
    <property type="entry name" value="Hda2/3"/>
</dbReference>
<proteinExistence type="predicted"/>
<feature type="region of interest" description="Disordered" evidence="3">
    <location>
        <begin position="1017"/>
        <end position="1044"/>
    </location>
</feature>
<evidence type="ECO:0000313" key="5">
    <source>
        <dbReference type="Proteomes" id="UP000191672"/>
    </source>
</evidence>
<comment type="caution">
    <text evidence="4">The sequence shown here is derived from an EMBL/GenBank/DDBJ whole genome shotgun (WGS) entry which is preliminary data.</text>
</comment>
<feature type="compositionally biased region" description="Polar residues" evidence="3">
    <location>
        <begin position="847"/>
        <end position="863"/>
    </location>
</feature>
<keyword evidence="2" id="KW-0175">Coiled coil</keyword>
<evidence type="ECO:0008006" key="6">
    <source>
        <dbReference type="Google" id="ProtNLM"/>
    </source>
</evidence>
<feature type="coiled-coil region" evidence="2">
    <location>
        <begin position="878"/>
        <end position="999"/>
    </location>
</feature>
<dbReference type="InterPro" id="IPR038609">
    <property type="entry name" value="HDA1_su2/3_sf"/>
</dbReference>
<dbReference type="GO" id="GO:0070823">
    <property type="term" value="C:HDA1 complex"/>
    <property type="evidence" value="ECO:0007669"/>
    <property type="project" value="InterPro"/>
</dbReference>
<sequence>MPRAHPPTLNKRNTGSSRIRADSPGAGSAITIDSSDSSVDNDIEEEWPIKSILRETDTQYLIDWEGPYESTWEPKENASDLAIEVWEKWKARNSRGSAIVISSDSSSDLEESSSSPGSSCNPSQGNDQTLNQNLNQSPDQGPDQTSHQSRSQSLSTVQVLGEDFKPSSEQGDYNSQDSVSLFVKQNDLPEILESIEARIKQASAPAPAFLNYLSDASRPRHRSSSFETLSEYSPPPANLSPGECEEVVLGDTLQTNEEQIDVTSDQGPLIFDRGELSRLVARAPSGWQSINTPDTFKSSKPNEIAETPVHLPSAKSNIPFDTPNLNSTLISQPFPSRGPFEDSEFPRPKYFGTIPETIFHSSQKRKLSGDAFDRTRNSLSSLFAARSSRQTMDEKEIKSPLGDLPGSTPRERIRNAWAQLSADPQSVGTQLASGIDTPSSVGDIEASVPVSVPETTAPLSVRAEADPFSHTAVHHAHSALLPPSELAHGHLGQPSMQTIHPSALTATGMEEVVPGSIYLGPSEFAVTLPMDSRVKDDYERVLADAATSIRRFFVGFQSDSQISASERKNLQQKMHEVVIQLNNVSTHPDLNIATHLKDACSDPEKEASWAEYSSAKFLFLGHLMDTVETHELHVIIAVQDEKKQAVIERYLQGKGFAYTRPRNDMGRTLEVSMSRGLLSFGIHSSESVRELYKTPSAIFAFDATFNPKSPSMQHIRTTYARNGNLLPVIWFLVANTSEHIQRCLPDLPEPERLRWLVHYTARFHDEVGDLQDDALGVHEDAEEILTYLLDSVAGWPLAPIEPLAFVSKEELEASTPSSGSSLPQAQKRSLDDEGEDYTSKRVRVDAQDNSQLTESTKPPSQTLYRDLESLEKILIQTKHAHATEKEQLQAELAQVRAQAKEMEQAFGKLQHRFETRTEQVYTIRKELDALAASKTVLERNFEKSEREVLTLKEEKKVLKHDLQEARETIKAGGGSAAELETARGEIRRLTAENEDLNRKSTYEAKRSEYTREQYQTASTAAAQSGNESRLLTSENDDLKRKADQNKLKLREMNIKDNAARHLAQIDELQLILAARDELLRRKEEELREIRKNRPSTRSTSTQPRSPKISASSRPTSPGIGHNGNGHNGGLPGRGSALRFSSEMRF</sequence>
<dbReference type="SUPFAM" id="SSF54160">
    <property type="entry name" value="Chromo domain-like"/>
    <property type="match status" value="1"/>
</dbReference>
<comment type="subunit">
    <text evidence="1">Component of the NuA4 histone acetyltransferase complex.</text>
</comment>
<feature type="compositionally biased region" description="Low complexity" evidence="3">
    <location>
        <begin position="94"/>
        <end position="123"/>
    </location>
</feature>
<evidence type="ECO:0000256" key="2">
    <source>
        <dbReference type="SAM" id="Coils"/>
    </source>
</evidence>
<name>A0A1V6QGT9_9EURO</name>
<dbReference type="AlphaFoldDB" id="A0A1V6QGT9"/>
<evidence type="ECO:0000313" key="4">
    <source>
        <dbReference type="EMBL" id="OQD88429.1"/>
    </source>
</evidence>
<feature type="compositionally biased region" description="Polar residues" evidence="3">
    <location>
        <begin position="124"/>
        <end position="156"/>
    </location>
</feature>
<feature type="region of interest" description="Disordered" evidence="3">
    <location>
        <begin position="1089"/>
        <end position="1145"/>
    </location>
</feature>
<evidence type="ECO:0000256" key="3">
    <source>
        <dbReference type="SAM" id="MobiDB-lite"/>
    </source>
</evidence>
<dbReference type="EMBL" id="MDYN01000004">
    <property type="protein sequence ID" value="OQD88429.1"/>
    <property type="molecule type" value="Genomic_DNA"/>
</dbReference>
<protein>
    <recommendedName>
        <fullName evidence="6">Chromo domain-containing protein</fullName>
    </recommendedName>
</protein>
<dbReference type="InterPro" id="IPR016197">
    <property type="entry name" value="Chromo-like_dom_sf"/>
</dbReference>
<feature type="compositionally biased region" description="Basic and acidic residues" evidence="3">
    <location>
        <begin position="837"/>
        <end position="846"/>
    </location>
</feature>
<dbReference type="Pfam" id="PF11496">
    <property type="entry name" value="HDA2-3"/>
    <property type="match status" value="1"/>
</dbReference>
<organism evidence="4 5">
    <name type="scientific">Penicillium antarcticum</name>
    <dbReference type="NCBI Taxonomy" id="416450"/>
    <lineage>
        <taxon>Eukaryota</taxon>
        <taxon>Fungi</taxon>
        <taxon>Dikarya</taxon>
        <taxon>Ascomycota</taxon>
        <taxon>Pezizomycotina</taxon>
        <taxon>Eurotiomycetes</taxon>
        <taxon>Eurotiomycetidae</taxon>
        <taxon>Eurotiales</taxon>
        <taxon>Aspergillaceae</taxon>
        <taxon>Penicillium</taxon>
    </lineage>
</organism>
<feature type="region of interest" description="Disordered" evidence="3">
    <location>
        <begin position="386"/>
        <end position="409"/>
    </location>
</feature>
<feature type="compositionally biased region" description="Polar residues" evidence="3">
    <location>
        <begin position="814"/>
        <end position="827"/>
    </location>
</feature>
<feature type="compositionally biased region" description="Low complexity" evidence="3">
    <location>
        <begin position="1095"/>
        <end position="1106"/>
    </location>
</feature>
<reference evidence="5" key="1">
    <citation type="journal article" date="2017" name="Nat. Microbiol.">
        <title>Global analysis of biosynthetic gene clusters reveals vast potential of secondary metabolite production in Penicillium species.</title>
        <authorList>
            <person name="Nielsen J.C."/>
            <person name="Grijseels S."/>
            <person name="Prigent S."/>
            <person name="Ji B."/>
            <person name="Dainat J."/>
            <person name="Nielsen K.F."/>
            <person name="Frisvad J.C."/>
            <person name="Workman M."/>
            <person name="Nielsen J."/>
        </authorList>
    </citation>
    <scope>NUCLEOTIDE SEQUENCE [LARGE SCALE GENOMIC DNA]</scope>
    <source>
        <strain evidence="5">IBT 31811</strain>
    </source>
</reference>
<feature type="region of interest" description="Disordered" evidence="3">
    <location>
        <begin position="811"/>
        <end position="863"/>
    </location>
</feature>
<keyword evidence="5" id="KW-1185">Reference proteome</keyword>
<dbReference type="Gene3D" id="3.40.50.12360">
    <property type="match status" value="1"/>
</dbReference>
<evidence type="ECO:0000256" key="1">
    <source>
        <dbReference type="ARBA" id="ARBA00011353"/>
    </source>
</evidence>
<dbReference type="Gene3D" id="2.40.50.40">
    <property type="match status" value="1"/>
</dbReference>
<gene>
    <name evidence="4" type="ORF">PENANT_c004G07919</name>
</gene>
<feature type="region of interest" description="Disordered" evidence="3">
    <location>
        <begin position="1"/>
        <end position="43"/>
    </location>
</feature>
<dbReference type="Proteomes" id="UP000191672">
    <property type="component" value="Unassembled WGS sequence"/>
</dbReference>
<accession>A0A1V6QGT9</accession>
<feature type="compositionally biased region" description="Gly residues" evidence="3">
    <location>
        <begin position="1120"/>
        <end position="1132"/>
    </location>
</feature>
<feature type="region of interest" description="Disordered" evidence="3">
    <location>
        <begin position="93"/>
        <end position="156"/>
    </location>
</feature>